<gene>
    <name evidence="2" type="ORF">JI744_04865</name>
</gene>
<reference evidence="2" key="1">
    <citation type="submission" date="2021-01" db="EMBL/GenBank/DDBJ databases">
        <title>Genome seq and assembly of Tabrizicola sp. KVB23.</title>
        <authorList>
            <person name="Chhetri G."/>
        </authorList>
    </citation>
    <scope>NUCLEOTIDE SEQUENCE</scope>
    <source>
        <strain evidence="2">KVB23</strain>
    </source>
</reference>
<feature type="transmembrane region" description="Helical" evidence="1">
    <location>
        <begin position="15"/>
        <end position="39"/>
    </location>
</feature>
<dbReference type="InterPro" id="IPR045519">
    <property type="entry name" value="DUF6476"/>
</dbReference>
<keyword evidence="3" id="KW-1185">Reference proteome</keyword>
<dbReference type="EMBL" id="JAESVP010000002">
    <property type="protein sequence ID" value="MBL4927433.1"/>
    <property type="molecule type" value="Genomic_DNA"/>
</dbReference>
<sequence length="108" mass="11022">MSDTPDPALPPSLRFLKALVITLMITLIGGVIAMVFVLVTRLPGATTLPHLPASLALPAGTKAQAVTFGPGWVGVVTADGRFLLFRDSGGPPVQEVPLNLAANLPAGG</sequence>
<evidence type="ECO:0000256" key="1">
    <source>
        <dbReference type="SAM" id="Phobius"/>
    </source>
</evidence>
<evidence type="ECO:0000313" key="3">
    <source>
        <dbReference type="Proteomes" id="UP000619033"/>
    </source>
</evidence>
<organism evidence="2 3">
    <name type="scientific">Fuscibacter oryzae</name>
    <dbReference type="NCBI Taxonomy" id="2803939"/>
    <lineage>
        <taxon>Bacteria</taxon>
        <taxon>Pseudomonadati</taxon>
        <taxon>Pseudomonadota</taxon>
        <taxon>Alphaproteobacteria</taxon>
        <taxon>Rhodobacterales</taxon>
        <taxon>Paracoccaceae</taxon>
        <taxon>Fuscibacter</taxon>
    </lineage>
</organism>
<evidence type="ECO:0000313" key="2">
    <source>
        <dbReference type="EMBL" id="MBL4927433.1"/>
    </source>
</evidence>
<proteinExistence type="predicted"/>
<accession>A0A8J7MPN7</accession>
<dbReference type="RefSeq" id="WP_202658563.1">
    <property type="nucleotide sequence ID" value="NZ_JAESVP010000002.1"/>
</dbReference>
<dbReference type="AlphaFoldDB" id="A0A8J7MPN7"/>
<protein>
    <submittedName>
        <fullName evidence="2">Uncharacterized protein</fullName>
    </submittedName>
</protein>
<dbReference type="Pfam" id="PF20082">
    <property type="entry name" value="DUF6476"/>
    <property type="match status" value="1"/>
</dbReference>
<name>A0A8J7MPN7_9RHOB</name>
<comment type="caution">
    <text evidence="2">The sequence shown here is derived from an EMBL/GenBank/DDBJ whole genome shotgun (WGS) entry which is preliminary data.</text>
</comment>
<keyword evidence="1" id="KW-0812">Transmembrane</keyword>
<keyword evidence="1" id="KW-0472">Membrane</keyword>
<keyword evidence="1" id="KW-1133">Transmembrane helix</keyword>
<dbReference type="Proteomes" id="UP000619033">
    <property type="component" value="Unassembled WGS sequence"/>
</dbReference>